<dbReference type="Proteomes" id="UP000410492">
    <property type="component" value="Unassembled WGS sequence"/>
</dbReference>
<dbReference type="GO" id="GO:0016020">
    <property type="term" value="C:membrane"/>
    <property type="evidence" value="ECO:0007669"/>
    <property type="project" value="TreeGrafter"/>
</dbReference>
<evidence type="ECO:0000313" key="2">
    <source>
        <dbReference type="EMBL" id="VEN35323.1"/>
    </source>
</evidence>
<dbReference type="PANTHER" id="PTHR21824">
    <property type="entry name" value="TRANSMEMBRANE PROTEIN 177"/>
    <property type="match status" value="1"/>
</dbReference>
<sequence>MAMANKILNWFLTDAGKQFCVYAAAAFSTSTVFVHFAPHTFLLDKYEEFLHLYRKGVAVGLPDKLIERFQKTLEILKVKEDDQHLYKPFFCYGFDVLSAGSAYSRFGVRVGLPFYFTHESKDEIDKSRIKISEDSIIWDKEEAEKLLDSMVMSENSQLYAMAKEILYRQSPKPILDVFAAMTSSIGLYGICHHLNNKFNFYARPRHLRYTMYAFVALFMYGFYATTKDLSQIYFEERIDKRLKQMDTRFAGWRRVLPQITAEEHCVTLSDGRRRRKALQRHWQRKHSNQDQTFAVGTSDVNI</sequence>
<dbReference type="AlphaFoldDB" id="A0A653BIK9"/>
<feature type="transmembrane region" description="Helical" evidence="1">
    <location>
        <begin position="174"/>
        <end position="195"/>
    </location>
</feature>
<reference evidence="2 3" key="1">
    <citation type="submission" date="2019-01" db="EMBL/GenBank/DDBJ databases">
        <authorList>
            <person name="Sayadi A."/>
        </authorList>
    </citation>
    <scope>NUCLEOTIDE SEQUENCE [LARGE SCALE GENOMIC DNA]</scope>
</reference>
<evidence type="ECO:0000313" key="3">
    <source>
        <dbReference type="Proteomes" id="UP000410492"/>
    </source>
</evidence>
<dbReference type="PANTHER" id="PTHR21824:SF4">
    <property type="entry name" value="TRANSMEMBRANE PROTEIN 177"/>
    <property type="match status" value="1"/>
</dbReference>
<proteinExistence type="predicted"/>
<dbReference type="EMBL" id="CAACVG010001446">
    <property type="protein sequence ID" value="VEN35323.1"/>
    <property type="molecule type" value="Genomic_DNA"/>
</dbReference>
<dbReference type="InterPro" id="IPR026620">
    <property type="entry name" value="TMEM177"/>
</dbReference>
<name>A0A653BIK9_CALMS</name>
<keyword evidence="3" id="KW-1185">Reference proteome</keyword>
<gene>
    <name evidence="2" type="ORF">CALMAC_LOCUS1252</name>
</gene>
<keyword evidence="1" id="KW-0812">Transmembrane</keyword>
<feature type="transmembrane region" description="Helical" evidence="1">
    <location>
        <begin position="207"/>
        <end position="225"/>
    </location>
</feature>
<protein>
    <recommendedName>
        <fullName evidence="4">Transmembrane protein 177</fullName>
    </recommendedName>
</protein>
<keyword evidence="1" id="KW-0472">Membrane</keyword>
<evidence type="ECO:0008006" key="4">
    <source>
        <dbReference type="Google" id="ProtNLM"/>
    </source>
</evidence>
<keyword evidence="1" id="KW-1133">Transmembrane helix</keyword>
<organism evidence="2 3">
    <name type="scientific">Callosobruchus maculatus</name>
    <name type="common">Southern cowpea weevil</name>
    <name type="synonym">Pulse bruchid</name>
    <dbReference type="NCBI Taxonomy" id="64391"/>
    <lineage>
        <taxon>Eukaryota</taxon>
        <taxon>Metazoa</taxon>
        <taxon>Ecdysozoa</taxon>
        <taxon>Arthropoda</taxon>
        <taxon>Hexapoda</taxon>
        <taxon>Insecta</taxon>
        <taxon>Pterygota</taxon>
        <taxon>Neoptera</taxon>
        <taxon>Endopterygota</taxon>
        <taxon>Coleoptera</taxon>
        <taxon>Polyphaga</taxon>
        <taxon>Cucujiformia</taxon>
        <taxon>Chrysomeloidea</taxon>
        <taxon>Chrysomelidae</taxon>
        <taxon>Bruchinae</taxon>
        <taxon>Bruchini</taxon>
        <taxon>Callosobruchus</taxon>
    </lineage>
</organism>
<accession>A0A653BIK9</accession>
<evidence type="ECO:0000256" key="1">
    <source>
        <dbReference type="SAM" id="Phobius"/>
    </source>
</evidence>
<dbReference type="OrthoDB" id="110174at2759"/>